<dbReference type="EMBL" id="MDYN01000020">
    <property type="protein sequence ID" value="OQD82651.1"/>
    <property type="molecule type" value="Genomic_DNA"/>
</dbReference>
<proteinExistence type="predicted"/>
<dbReference type="OrthoDB" id="3944408at2759"/>
<dbReference type="Proteomes" id="UP000191672">
    <property type="component" value="Unassembled WGS sequence"/>
</dbReference>
<accession>A0A1V6Q090</accession>
<organism evidence="3 4">
    <name type="scientific">Penicillium antarcticum</name>
    <dbReference type="NCBI Taxonomy" id="416450"/>
    <lineage>
        <taxon>Eukaryota</taxon>
        <taxon>Fungi</taxon>
        <taxon>Dikarya</taxon>
        <taxon>Ascomycota</taxon>
        <taxon>Pezizomycotina</taxon>
        <taxon>Eurotiomycetes</taxon>
        <taxon>Eurotiomycetidae</taxon>
        <taxon>Eurotiales</taxon>
        <taxon>Aspergillaceae</taxon>
        <taxon>Penicillium</taxon>
    </lineage>
</organism>
<dbReference type="Pfam" id="PF22980">
    <property type="entry name" value="Myb_DNA-bind_8"/>
    <property type="match status" value="1"/>
</dbReference>
<gene>
    <name evidence="3" type="ORF">PENANT_c020G01426</name>
</gene>
<evidence type="ECO:0000313" key="4">
    <source>
        <dbReference type="Proteomes" id="UP000191672"/>
    </source>
</evidence>
<dbReference type="InterPro" id="IPR054505">
    <property type="entry name" value="Myb_DNA-bind_8"/>
</dbReference>
<feature type="domain" description="Myb-like DNA-binding" evidence="2">
    <location>
        <begin position="37"/>
        <end position="81"/>
    </location>
</feature>
<name>A0A1V6Q090_9EURO</name>
<protein>
    <recommendedName>
        <fullName evidence="2">Myb-like DNA-binding domain-containing protein</fullName>
    </recommendedName>
</protein>
<feature type="region of interest" description="Disordered" evidence="1">
    <location>
        <begin position="1"/>
        <end position="20"/>
    </location>
</feature>
<feature type="compositionally biased region" description="Basic and acidic residues" evidence="1">
    <location>
        <begin position="78"/>
        <end position="93"/>
    </location>
</feature>
<dbReference type="AlphaFoldDB" id="A0A1V6Q090"/>
<feature type="region of interest" description="Disordered" evidence="1">
    <location>
        <begin position="77"/>
        <end position="99"/>
    </location>
</feature>
<reference evidence="4" key="1">
    <citation type="journal article" date="2017" name="Nat. Microbiol.">
        <title>Global analysis of biosynthetic gene clusters reveals vast potential of secondary metabolite production in Penicillium species.</title>
        <authorList>
            <person name="Nielsen J.C."/>
            <person name="Grijseels S."/>
            <person name="Prigent S."/>
            <person name="Ji B."/>
            <person name="Dainat J."/>
            <person name="Nielsen K.F."/>
            <person name="Frisvad J.C."/>
            <person name="Workman M."/>
            <person name="Nielsen J."/>
        </authorList>
    </citation>
    <scope>NUCLEOTIDE SEQUENCE [LARGE SCALE GENOMIC DNA]</scope>
    <source>
        <strain evidence="4">IBT 31811</strain>
    </source>
</reference>
<evidence type="ECO:0000256" key="1">
    <source>
        <dbReference type="SAM" id="MobiDB-lite"/>
    </source>
</evidence>
<evidence type="ECO:0000259" key="2">
    <source>
        <dbReference type="Pfam" id="PF22980"/>
    </source>
</evidence>
<sequence>MPPKAASIPQGTPSKVKRTAVDKAKPIKAAKDATMADKEVVFLLNLIKFQGEIDYQAAADGLGMNAPAVRMRYTRIRNKMEGKDDSAKADNTKTTEAGN</sequence>
<keyword evidence="4" id="KW-1185">Reference proteome</keyword>
<evidence type="ECO:0000313" key="3">
    <source>
        <dbReference type="EMBL" id="OQD82651.1"/>
    </source>
</evidence>
<comment type="caution">
    <text evidence="3">The sequence shown here is derived from an EMBL/GenBank/DDBJ whole genome shotgun (WGS) entry which is preliminary data.</text>
</comment>